<dbReference type="Proteomes" id="UP000002875">
    <property type="component" value="Plasmid pEMTOL03"/>
</dbReference>
<accession>A0ABM5N831</accession>
<gene>
    <name evidence="1" type="ordered locus">Emtol_0083</name>
</gene>
<dbReference type="InterPro" id="IPR045738">
    <property type="entry name" value="DUF6088"/>
</dbReference>
<evidence type="ECO:0008006" key="3">
    <source>
        <dbReference type="Google" id="ProtNLM"/>
    </source>
</evidence>
<dbReference type="RefSeq" id="WP_015026376.1">
    <property type="nucleotide sequence ID" value="NC_018743.1"/>
</dbReference>
<dbReference type="Pfam" id="PF19570">
    <property type="entry name" value="DUF6088"/>
    <property type="match status" value="1"/>
</dbReference>
<sequence length="242" mass="27445">MKVAEQIREQIKNIPESQPFGYDALGIAPEDFFTAAKALERLVKKGTIKKVSKGVFYKPKMTIMGPLGPDYNAILNDFLYKNKKRVGYITGGVLYNQLNLTTQNYFRTKIATNRSRKKIEMGWLKTSTVKSYVEITEENYQLLGILDAIKDIKNIADTSTTKAIKILAGKLVNFEKPAIQGLLNYALQYPPRVRALLGAIIEDKFANVFDLETLRKSLNPTTTYKISIKKTDLPTIENWNIK</sequence>
<name>A0ABM5N831_EMTOG</name>
<geneLocation type="plasmid" evidence="1 2">
    <name>pEMTOL03</name>
</geneLocation>
<organism evidence="1 2">
    <name type="scientific">Emticicia oligotrophica (strain DSM 17448 / CIP 109782 / MTCC 6937 / GPTSA100-15)</name>
    <dbReference type="NCBI Taxonomy" id="929562"/>
    <lineage>
        <taxon>Bacteria</taxon>
        <taxon>Pseudomonadati</taxon>
        <taxon>Bacteroidota</taxon>
        <taxon>Cytophagia</taxon>
        <taxon>Cytophagales</taxon>
        <taxon>Leadbetterellaceae</taxon>
        <taxon>Emticicia</taxon>
    </lineage>
</organism>
<keyword evidence="1" id="KW-0614">Plasmid</keyword>
<protein>
    <recommendedName>
        <fullName evidence="3">Transcriptional regulator, AbiEi antitoxin, Type IV TA system</fullName>
    </recommendedName>
</protein>
<dbReference type="EMBL" id="CP002964">
    <property type="protein sequence ID" value="AFK05710.1"/>
    <property type="molecule type" value="Genomic_DNA"/>
</dbReference>
<keyword evidence="2" id="KW-1185">Reference proteome</keyword>
<evidence type="ECO:0000313" key="1">
    <source>
        <dbReference type="EMBL" id="AFK05710.1"/>
    </source>
</evidence>
<evidence type="ECO:0000313" key="2">
    <source>
        <dbReference type="Proteomes" id="UP000002875"/>
    </source>
</evidence>
<reference evidence="1 2" key="1">
    <citation type="submission" date="2011-07" db="EMBL/GenBank/DDBJ databases">
        <title>The complete genome of plasmid 3 of Emticicia oligotrophica DSM 17448.</title>
        <authorList>
            <consortium name="US DOE Joint Genome Institute (JGI-PGF)"/>
            <person name="Lucas S."/>
            <person name="Han J."/>
            <person name="Lapidus A."/>
            <person name="Bruce D."/>
            <person name="Goodwin L."/>
            <person name="Pitluck S."/>
            <person name="Peters L."/>
            <person name="Kyrpides N."/>
            <person name="Mavromatis K."/>
            <person name="Ivanova N."/>
            <person name="Ovchinnikova G."/>
            <person name="Teshima H."/>
            <person name="Detter J.C."/>
            <person name="Tapia R."/>
            <person name="Han C."/>
            <person name="Land M."/>
            <person name="Hauser L."/>
            <person name="Markowitz V."/>
            <person name="Cheng J.-F."/>
            <person name="Hugenholtz P."/>
            <person name="Woyke T."/>
            <person name="Wu D."/>
            <person name="Tindall B."/>
            <person name="Pomrenke H."/>
            <person name="Brambilla E."/>
            <person name="Klenk H.-P."/>
            <person name="Eisen J.A."/>
        </authorList>
    </citation>
    <scope>NUCLEOTIDE SEQUENCE [LARGE SCALE GENOMIC DNA]</scope>
    <source>
        <strain evidence="2">DSM 17448 / GPTSA100-15</strain>
        <plasmid evidence="1 2">pEMTOL03</plasmid>
    </source>
</reference>
<proteinExistence type="predicted"/>